<evidence type="ECO:0000313" key="1">
    <source>
        <dbReference type="EMBL" id="GAX78325.1"/>
    </source>
</evidence>
<reference evidence="1 2" key="1">
    <citation type="submission" date="2017-08" db="EMBL/GenBank/DDBJ databases">
        <title>Acidophilic green algal genome provides insights into adaptation to an acidic environment.</title>
        <authorList>
            <person name="Hirooka S."/>
            <person name="Hirose Y."/>
            <person name="Kanesaki Y."/>
            <person name="Higuchi S."/>
            <person name="Fujiwara T."/>
            <person name="Onuma R."/>
            <person name="Era A."/>
            <person name="Ohbayashi R."/>
            <person name="Uzuka A."/>
            <person name="Nozaki H."/>
            <person name="Yoshikawa H."/>
            <person name="Miyagishima S.Y."/>
        </authorList>
    </citation>
    <scope>NUCLEOTIDE SEQUENCE [LARGE SCALE GENOMIC DNA]</scope>
    <source>
        <strain evidence="1 2">NIES-2499</strain>
    </source>
</reference>
<gene>
    <name evidence="1" type="ORF">CEUSTIGMA_g5767.t1</name>
</gene>
<dbReference type="PANTHER" id="PTHR35706:SF1">
    <property type="entry name" value="EMBRYOGENESIS-LIKE PROTEIN"/>
    <property type="match status" value="1"/>
</dbReference>
<dbReference type="InterPro" id="IPR053325">
    <property type="entry name" value="H3-Acetyl_Activator"/>
</dbReference>
<comment type="caution">
    <text evidence="1">The sequence shown here is derived from an EMBL/GenBank/DDBJ whole genome shotgun (WGS) entry which is preliminary data.</text>
</comment>
<name>A0A250X5G8_9CHLO</name>
<dbReference type="Proteomes" id="UP000232323">
    <property type="component" value="Unassembled WGS sequence"/>
</dbReference>
<evidence type="ECO:0000313" key="2">
    <source>
        <dbReference type="Proteomes" id="UP000232323"/>
    </source>
</evidence>
<sequence>MSLLAHIFKVCKRSGGLHKTWNCPIPVPVNMIIPSQHATSNLFVSIHPETICSSTSGRNLLNGVKFALAASRSYSSSAIDYEREVEDINNMFVEARDEIEYALEDSDTVYFNESVDEAKRSVDKCLEKWRALVESLPEAEAQRLQRSMGLKMEQLKAEFEELRKTHLEE</sequence>
<dbReference type="EMBL" id="BEGY01000031">
    <property type="protein sequence ID" value="GAX78325.1"/>
    <property type="molecule type" value="Genomic_DNA"/>
</dbReference>
<organism evidence="1 2">
    <name type="scientific">Chlamydomonas eustigma</name>
    <dbReference type="NCBI Taxonomy" id="1157962"/>
    <lineage>
        <taxon>Eukaryota</taxon>
        <taxon>Viridiplantae</taxon>
        <taxon>Chlorophyta</taxon>
        <taxon>core chlorophytes</taxon>
        <taxon>Chlorophyceae</taxon>
        <taxon>CS clade</taxon>
        <taxon>Chlamydomonadales</taxon>
        <taxon>Chlamydomonadaceae</taxon>
        <taxon>Chlamydomonas</taxon>
    </lineage>
</organism>
<proteinExistence type="predicted"/>
<keyword evidence="2" id="KW-1185">Reference proteome</keyword>
<dbReference type="OrthoDB" id="273230at2759"/>
<protein>
    <submittedName>
        <fullName evidence="1">Uncharacterized protein</fullName>
    </submittedName>
</protein>
<dbReference type="AlphaFoldDB" id="A0A250X5G8"/>
<dbReference type="PANTHER" id="PTHR35706">
    <property type="entry name" value="F14O23.11 PROTEIN"/>
    <property type="match status" value="1"/>
</dbReference>
<accession>A0A250X5G8</accession>